<dbReference type="AlphaFoldDB" id="M1DNS1"/>
<name>M1DNS1_SOLTU</name>
<feature type="compositionally biased region" description="Basic and acidic residues" evidence="1">
    <location>
        <begin position="75"/>
        <end position="88"/>
    </location>
</feature>
<organism evidence="2 3">
    <name type="scientific">Solanum tuberosum</name>
    <name type="common">Potato</name>
    <dbReference type="NCBI Taxonomy" id="4113"/>
    <lineage>
        <taxon>Eukaryota</taxon>
        <taxon>Viridiplantae</taxon>
        <taxon>Streptophyta</taxon>
        <taxon>Embryophyta</taxon>
        <taxon>Tracheophyta</taxon>
        <taxon>Spermatophyta</taxon>
        <taxon>Magnoliopsida</taxon>
        <taxon>eudicotyledons</taxon>
        <taxon>Gunneridae</taxon>
        <taxon>Pentapetalae</taxon>
        <taxon>asterids</taxon>
        <taxon>lamiids</taxon>
        <taxon>Solanales</taxon>
        <taxon>Solanaceae</taxon>
        <taxon>Solanoideae</taxon>
        <taxon>Solaneae</taxon>
        <taxon>Solanum</taxon>
    </lineage>
</organism>
<reference evidence="2" key="2">
    <citation type="submission" date="2015-06" db="UniProtKB">
        <authorList>
            <consortium name="EnsemblPlants"/>
        </authorList>
    </citation>
    <scope>IDENTIFICATION</scope>
    <source>
        <strain evidence="2">DM1-3 516 R44</strain>
    </source>
</reference>
<protein>
    <submittedName>
        <fullName evidence="2">Uncharacterized protein</fullName>
    </submittedName>
</protein>
<evidence type="ECO:0000256" key="1">
    <source>
        <dbReference type="SAM" id="MobiDB-lite"/>
    </source>
</evidence>
<reference evidence="3" key="1">
    <citation type="journal article" date="2011" name="Nature">
        <title>Genome sequence and analysis of the tuber crop potato.</title>
        <authorList>
            <consortium name="The Potato Genome Sequencing Consortium"/>
        </authorList>
    </citation>
    <scope>NUCLEOTIDE SEQUENCE [LARGE SCALE GENOMIC DNA]</scope>
    <source>
        <strain evidence="3">cv. DM1-3 516 R44</strain>
    </source>
</reference>
<accession>M1DNS1</accession>
<dbReference type="EnsemblPlants" id="PGSC0003DMT400091950">
    <property type="protein sequence ID" value="PGSC0003DMT400091950"/>
    <property type="gene ID" value="PGSC0003DMG400041521"/>
</dbReference>
<dbReference type="HOGENOM" id="CLU_1828747_0_0_1"/>
<dbReference type="Proteomes" id="UP000011115">
    <property type="component" value="Unassembled WGS sequence"/>
</dbReference>
<dbReference type="InParanoid" id="M1DNS1"/>
<feature type="region of interest" description="Disordered" evidence="1">
    <location>
        <begin position="54"/>
        <end position="95"/>
    </location>
</feature>
<dbReference type="PaxDb" id="4113-PGSC0003DMT400091950"/>
<dbReference type="Gramene" id="PGSC0003DMT400091950">
    <property type="protein sequence ID" value="PGSC0003DMT400091950"/>
    <property type="gene ID" value="PGSC0003DMG400041521"/>
</dbReference>
<keyword evidence="3" id="KW-1185">Reference proteome</keyword>
<sequence length="141" mass="15387">MVKSRILRTPLCSPKVFGESPNGLLSLPAAAGLRFACQFFLTLSQGFAEMARPKVTGRNMSPQHIKAHNSTRDPGTTDHPKARSENKKASSSKRIPIDPIVPSWARMYINAIHAFGAAHNLDNMAKTNTATTTEENANNEN</sequence>
<proteinExistence type="predicted"/>
<evidence type="ECO:0000313" key="2">
    <source>
        <dbReference type="EnsemblPlants" id="PGSC0003DMT400091950"/>
    </source>
</evidence>
<evidence type="ECO:0000313" key="3">
    <source>
        <dbReference type="Proteomes" id="UP000011115"/>
    </source>
</evidence>